<comment type="caution">
    <text evidence="1">The sequence shown here is derived from an EMBL/GenBank/DDBJ whole genome shotgun (WGS) entry which is preliminary data.</text>
</comment>
<sequence length="166" mass="18769">METLQTLASESFSSNWLENKSRSSSFVCLTSSSQDFDFDFVLPSSYTLVDANEIFFDGKMVPSFAHSNSKALSYPSTPIFYLHSSSTNHDSLAYPKHNFSILRRWKNSSKILLKKFLRIMLSDSSHERRGESNPLDSCPGIISFDAEDSIYDAIVHCKKSFGTHMV</sequence>
<organism evidence="1 2">
    <name type="scientific">Cichorium intybus</name>
    <name type="common">Chicory</name>
    <dbReference type="NCBI Taxonomy" id="13427"/>
    <lineage>
        <taxon>Eukaryota</taxon>
        <taxon>Viridiplantae</taxon>
        <taxon>Streptophyta</taxon>
        <taxon>Embryophyta</taxon>
        <taxon>Tracheophyta</taxon>
        <taxon>Spermatophyta</taxon>
        <taxon>Magnoliopsida</taxon>
        <taxon>eudicotyledons</taxon>
        <taxon>Gunneridae</taxon>
        <taxon>Pentapetalae</taxon>
        <taxon>asterids</taxon>
        <taxon>campanulids</taxon>
        <taxon>Asterales</taxon>
        <taxon>Asteraceae</taxon>
        <taxon>Cichorioideae</taxon>
        <taxon>Cichorieae</taxon>
        <taxon>Cichoriinae</taxon>
        <taxon>Cichorium</taxon>
    </lineage>
</organism>
<keyword evidence="2" id="KW-1185">Reference proteome</keyword>
<accession>A0ACB9F8S0</accession>
<protein>
    <submittedName>
        <fullName evidence="1">Uncharacterized protein</fullName>
    </submittedName>
</protein>
<dbReference type="Proteomes" id="UP001055811">
    <property type="component" value="Linkage Group LG03"/>
</dbReference>
<proteinExistence type="predicted"/>
<evidence type="ECO:0000313" key="1">
    <source>
        <dbReference type="EMBL" id="KAI3767520.1"/>
    </source>
</evidence>
<gene>
    <name evidence="1" type="ORF">L2E82_17691</name>
</gene>
<evidence type="ECO:0000313" key="2">
    <source>
        <dbReference type="Proteomes" id="UP001055811"/>
    </source>
</evidence>
<reference evidence="1 2" key="2">
    <citation type="journal article" date="2022" name="Mol. Ecol. Resour.">
        <title>The genomes of chicory, endive, great burdock and yacon provide insights into Asteraceae paleo-polyploidization history and plant inulin production.</title>
        <authorList>
            <person name="Fan W."/>
            <person name="Wang S."/>
            <person name="Wang H."/>
            <person name="Wang A."/>
            <person name="Jiang F."/>
            <person name="Liu H."/>
            <person name="Zhao H."/>
            <person name="Xu D."/>
            <person name="Zhang Y."/>
        </authorList>
    </citation>
    <scope>NUCLEOTIDE SEQUENCE [LARGE SCALE GENOMIC DNA]</scope>
    <source>
        <strain evidence="2">cv. Punajuju</strain>
        <tissue evidence="1">Leaves</tissue>
    </source>
</reference>
<dbReference type="EMBL" id="CM042011">
    <property type="protein sequence ID" value="KAI3767520.1"/>
    <property type="molecule type" value="Genomic_DNA"/>
</dbReference>
<name>A0ACB9F8S0_CICIN</name>
<reference evidence="2" key="1">
    <citation type="journal article" date="2022" name="Mol. Ecol. Resour.">
        <title>The genomes of chicory, endive, great burdock and yacon provide insights into Asteraceae palaeo-polyploidization history and plant inulin production.</title>
        <authorList>
            <person name="Fan W."/>
            <person name="Wang S."/>
            <person name="Wang H."/>
            <person name="Wang A."/>
            <person name="Jiang F."/>
            <person name="Liu H."/>
            <person name="Zhao H."/>
            <person name="Xu D."/>
            <person name="Zhang Y."/>
        </authorList>
    </citation>
    <scope>NUCLEOTIDE SEQUENCE [LARGE SCALE GENOMIC DNA]</scope>
    <source>
        <strain evidence="2">cv. Punajuju</strain>
    </source>
</reference>